<dbReference type="AlphaFoldDB" id="A0AAD1ZGL5"/>
<keyword evidence="2" id="KW-1185">Reference proteome</keyword>
<proteinExistence type="predicted"/>
<gene>
    <name evidence="1" type="ORF">FPE_LOCUS17055</name>
</gene>
<evidence type="ECO:0000313" key="1">
    <source>
        <dbReference type="EMBL" id="CAI9769235.1"/>
    </source>
</evidence>
<dbReference type="EMBL" id="OU503045">
    <property type="protein sequence ID" value="CAI9769235.1"/>
    <property type="molecule type" value="Genomic_DNA"/>
</dbReference>
<evidence type="ECO:0000313" key="2">
    <source>
        <dbReference type="Proteomes" id="UP000834106"/>
    </source>
</evidence>
<organism evidence="1 2">
    <name type="scientific">Fraxinus pennsylvanica</name>
    <dbReference type="NCBI Taxonomy" id="56036"/>
    <lineage>
        <taxon>Eukaryota</taxon>
        <taxon>Viridiplantae</taxon>
        <taxon>Streptophyta</taxon>
        <taxon>Embryophyta</taxon>
        <taxon>Tracheophyta</taxon>
        <taxon>Spermatophyta</taxon>
        <taxon>Magnoliopsida</taxon>
        <taxon>eudicotyledons</taxon>
        <taxon>Gunneridae</taxon>
        <taxon>Pentapetalae</taxon>
        <taxon>asterids</taxon>
        <taxon>lamiids</taxon>
        <taxon>Lamiales</taxon>
        <taxon>Oleaceae</taxon>
        <taxon>Oleeae</taxon>
        <taxon>Fraxinus</taxon>
    </lineage>
</organism>
<sequence length="124" mass="13274">MPYPIKPRIYYTCHRDVRRQLEENAEPSNFVSPNVIPIAIQPPTTALEQDLATGASPITAPTPPKATNAKVTAATITLSLTLKFSVNAAASNGTMEPKENARAYAMAACLGVGECWEEITLVSS</sequence>
<reference evidence="1" key="1">
    <citation type="submission" date="2023-05" db="EMBL/GenBank/DDBJ databases">
        <authorList>
            <person name="Huff M."/>
        </authorList>
    </citation>
    <scope>NUCLEOTIDE SEQUENCE</scope>
</reference>
<protein>
    <submittedName>
        <fullName evidence="1">Uncharacterized protein</fullName>
    </submittedName>
</protein>
<dbReference type="Proteomes" id="UP000834106">
    <property type="component" value="Chromosome 10"/>
</dbReference>
<name>A0AAD1ZGL5_9LAMI</name>
<accession>A0AAD1ZGL5</accession>